<keyword evidence="9" id="KW-0046">Antibiotic resistance</keyword>
<feature type="transmembrane region" description="Helical" evidence="10">
    <location>
        <begin position="363"/>
        <end position="385"/>
    </location>
</feature>
<gene>
    <name evidence="11" type="primary">mepA_5</name>
    <name evidence="11" type="ORF">SAMEA3545359_01074</name>
</gene>
<feature type="transmembrane region" description="Helical" evidence="10">
    <location>
        <begin position="317"/>
        <end position="343"/>
    </location>
</feature>
<evidence type="ECO:0000256" key="1">
    <source>
        <dbReference type="ARBA" id="ARBA00004651"/>
    </source>
</evidence>
<dbReference type="GO" id="GO:0015297">
    <property type="term" value="F:antiporter activity"/>
    <property type="evidence" value="ECO:0007669"/>
    <property type="project" value="InterPro"/>
</dbReference>
<keyword evidence="5" id="KW-1003">Cell membrane</keyword>
<dbReference type="CDD" id="cd13143">
    <property type="entry name" value="MATE_MepA_like"/>
    <property type="match status" value="1"/>
</dbReference>
<dbReference type="PIRSF" id="PIRSF006603">
    <property type="entry name" value="DinF"/>
    <property type="match status" value="1"/>
</dbReference>
<name>A0A1C6HUW7_9FIRM</name>
<keyword evidence="8 10" id="KW-0472">Membrane</keyword>
<feature type="transmembrane region" description="Helical" evidence="10">
    <location>
        <begin position="275"/>
        <end position="297"/>
    </location>
</feature>
<proteinExistence type="inferred from homology"/>
<evidence type="ECO:0000256" key="6">
    <source>
        <dbReference type="ARBA" id="ARBA00022692"/>
    </source>
</evidence>
<keyword evidence="7 10" id="KW-1133">Transmembrane helix</keyword>
<reference evidence="11" key="1">
    <citation type="submission" date="2015-09" db="EMBL/GenBank/DDBJ databases">
        <authorList>
            <consortium name="Pathogen Informatics"/>
        </authorList>
    </citation>
    <scope>NUCLEOTIDE SEQUENCE</scope>
    <source>
        <strain evidence="11">2789STDY5834896</strain>
    </source>
</reference>
<dbReference type="PANTHER" id="PTHR43823">
    <property type="entry name" value="SPORULATION PROTEIN YKVU"/>
    <property type="match status" value="1"/>
</dbReference>
<dbReference type="PANTHER" id="PTHR43823:SF3">
    <property type="entry name" value="MULTIDRUG EXPORT PROTEIN MEPA"/>
    <property type="match status" value="1"/>
</dbReference>
<dbReference type="AlphaFoldDB" id="A0A1C6HUW7"/>
<feature type="transmembrane region" description="Helical" evidence="10">
    <location>
        <begin position="99"/>
        <end position="122"/>
    </location>
</feature>
<sequence>MSDTAAQEAKYKKMVETPIPKLVVSLAVPTIISMMVTSIYNMADTFFVGQIGTSATGAVGVVFSLMAIIQAIGFTLGMGSGNYISRLLGQRDHERAQQVASTGFVTALIVGAVVAVLGLIFIDPLVRMLGATETILPHARAYAQYILIGAPYMAASFVLNNILRFQGNAIYAMVGLTAGGVLNIILDPIFIFGLGMGTGGAALATIISQFVSFLILFYNCQGKGGGIKVRFTSFKPCWSIYKEILRGGLPSFYRQGLASISTICLNLGAGPFGDAAIAAMSIVGKVFMFAFSILLGFGQGFQPVCGFNYGAQRYDRVLRAFWFCVKVGVILLAVLAVGGVIFAPQLVELFRKGDAEVVAIGVVAMRWQAVVFPLSAWVTMCNMLLQAIGKGTKASILAMARQGIFFLPLILVLPHTIGLLGVQISQPIADVCTFLLAVPLTVSVLRELKQQMYLQPGYDPETETMSPAEETAK</sequence>
<feature type="transmembrane region" description="Helical" evidence="10">
    <location>
        <begin position="22"/>
        <end position="43"/>
    </location>
</feature>
<dbReference type="InterPro" id="IPR048279">
    <property type="entry name" value="MdtK-like"/>
</dbReference>
<dbReference type="GO" id="GO:0005886">
    <property type="term" value="C:plasma membrane"/>
    <property type="evidence" value="ECO:0007669"/>
    <property type="project" value="UniProtKB-SubCell"/>
</dbReference>
<keyword evidence="6 10" id="KW-0812">Transmembrane</keyword>
<feature type="transmembrane region" description="Helical" evidence="10">
    <location>
        <begin position="170"/>
        <end position="194"/>
    </location>
</feature>
<dbReference type="InterPro" id="IPR051327">
    <property type="entry name" value="MATE_MepA_subfamily"/>
</dbReference>
<comment type="similarity">
    <text evidence="2">Belongs to the multi antimicrobial extrusion (MATE) (TC 2.A.66.1) family. MepA subfamily.</text>
</comment>
<feature type="transmembrane region" description="Helical" evidence="10">
    <location>
        <begin position="200"/>
        <end position="220"/>
    </location>
</feature>
<dbReference type="InterPro" id="IPR045070">
    <property type="entry name" value="MATE_MepA-like"/>
</dbReference>
<dbReference type="GO" id="GO:0042910">
    <property type="term" value="F:xenobiotic transmembrane transporter activity"/>
    <property type="evidence" value="ECO:0007669"/>
    <property type="project" value="InterPro"/>
</dbReference>
<dbReference type="Pfam" id="PF01554">
    <property type="entry name" value="MatE"/>
    <property type="match status" value="2"/>
</dbReference>
<evidence type="ECO:0000256" key="4">
    <source>
        <dbReference type="ARBA" id="ARBA00022448"/>
    </source>
</evidence>
<dbReference type="InterPro" id="IPR002528">
    <property type="entry name" value="MATE_fam"/>
</dbReference>
<protein>
    <recommendedName>
        <fullName evidence="3">Multidrug export protein MepA</fullName>
    </recommendedName>
</protein>
<organism evidence="11">
    <name type="scientific">uncultured Anaerotruncus sp</name>
    <dbReference type="NCBI Taxonomy" id="905011"/>
    <lineage>
        <taxon>Bacteria</taxon>
        <taxon>Bacillati</taxon>
        <taxon>Bacillota</taxon>
        <taxon>Clostridia</taxon>
        <taxon>Eubacteriales</taxon>
        <taxon>Oscillospiraceae</taxon>
        <taxon>Anaerotruncus</taxon>
        <taxon>environmental samples</taxon>
    </lineage>
</organism>
<feature type="transmembrane region" description="Helical" evidence="10">
    <location>
        <begin position="405"/>
        <end position="422"/>
    </location>
</feature>
<dbReference type="EMBL" id="FMHG01000001">
    <property type="protein sequence ID" value="SCJ61642.1"/>
    <property type="molecule type" value="Genomic_DNA"/>
</dbReference>
<evidence type="ECO:0000256" key="10">
    <source>
        <dbReference type="SAM" id="Phobius"/>
    </source>
</evidence>
<dbReference type="GO" id="GO:0046677">
    <property type="term" value="P:response to antibiotic"/>
    <property type="evidence" value="ECO:0007669"/>
    <property type="project" value="UniProtKB-KW"/>
</dbReference>
<comment type="subcellular location">
    <subcellularLocation>
        <location evidence="1">Cell membrane</location>
        <topology evidence="1">Multi-pass membrane protein</topology>
    </subcellularLocation>
</comment>
<evidence type="ECO:0000256" key="3">
    <source>
        <dbReference type="ARBA" id="ARBA00022106"/>
    </source>
</evidence>
<feature type="transmembrane region" description="Helical" evidence="10">
    <location>
        <begin position="55"/>
        <end position="78"/>
    </location>
</feature>
<evidence type="ECO:0000256" key="5">
    <source>
        <dbReference type="ARBA" id="ARBA00022475"/>
    </source>
</evidence>
<evidence type="ECO:0000256" key="7">
    <source>
        <dbReference type="ARBA" id="ARBA00022989"/>
    </source>
</evidence>
<evidence type="ECO:0000256" key="9">
    <source>
        <dbReference type="ARBA" id="ARBA00023251"/>
    </source>
</evidence>
<evidence type="ECO:0000256" key="8">
    <source>
        <dbReference type="ARBA" id="ARBA00023136"/>
    </source>
</evidence>
<evidence type="ECO:0000256" key="2">
    <source>
        <dbReference type="ARBA" id="ARBA00008417"/>
    </source>
</evidence>
<feature type="transmembrane region" description="Helical" evidence="10">
    <location>
        <begin position="428"/>
        <end position="445"/>
    </location>
</feature>
<accession>A0A1C6HUW7</accession>
<dbReference type="NCBIfam" id="TIGR00797">
    <property type="entry name" value="matE"/>
    <property type="match status" value="1"/>
</dbReference>
<keyword evidence="4" id="KW-0813">Transport</keyword>
<evidence type="ECO:0000313" key="11">
    <source>
        <dbReference type="EMBL" id="SCJ61642.1"/>
    </source>
</evidence>
<feature type="transmembrane region" description="Helical" evidence="10">
    <location>
        <begin position="142"/>
        <end position="163"/>
    </location>
</feature>